<keyword evidence="8" id="KW-1185">Reference proteome</keyword>
<dbReference type="PANTHER" id="PTHR23356">
    <property type="entry name" value="DPY30-RELATED"/>
    <property type="match status" value="1"/>
</dbReference>
<comment type="similarity">
    <text evidence="2">Belongs to the dpy-30 family.</text>
</comment>
<evidence type="ECO:0000313" key="8">
    <source>
        <dbReference type="Proteomes" id="UP000504634"/>
    </source>
</evidence>
<dbReference type="GO" id="GO:0048188">
    <property type="term" value="C:Set1C/COMPASS complex"/>
    <property type="evidence" value="ECO:0007669"/>
    <property type="project" value="InterPro"/>
</dbReference>
<proteinExistence type="inferred from homology"/>
<name>A0A6J2TC27_DROLE</name>
<comment type="subcellular location">
    <subcellularLocation>
        <location evidence="1">Nucleus</location>
    </subcellularLocation>
</comment>
<dbReference type="PANTHER" id="PTHR23356:SF16">
    <property type="entry name" value="DPY30 DOMAIN CONTAINING 2"/>
    <property type="match status" value="1"/>
</dbReference>
<dbReference type="InterPro" id="IPR049629">
    <property type="entry name" value="DPY30_SDC1_DD"/>
</dbReference>
<dbReference type="RefSeq" id="XP_030372517.1">
    <property type="nucleotide sequence ID" value="XM_030516657.1"/>
</dbReference>
<gene>
    <name evidence="9 10" type="primary">LOC115622649</name>
</gene>
<evidence type="ECO:0000256" key="5">
    <source>
        <dbReference type="ARBA" id="ARBA00023163"/>
    </source>
</evidence>
<keyword evidence="3" id="KW-0156">Chromatin regulator</keyword>
<accession>A0A6J2TC27</accession>
<dbReference type="OrthoDB" id="417678at2759"/>
<dbReference type="CDD" id="cd22965">
    <property type="entry name" value="DD_DPY30_SDC1"/>
    <property type="match status" value="1"/>
</dbReference>
<reference evidence="9 10" key="1">
    <citation type="submission" date="2025-04" db="UniProtKB">
        <authorList>
            <consortium name="RefSeq"/>
        </authorList>
    </citation>
    <scope>IDENTIFICATION</scope>
    <source>
        <strain evidence="9 10">11010-0011.00</strain>
        <tissue evidence="9 10">Whole body</tissue>
    </source>
</reference>
<keyword evidence="5" id="KW-0804">Transcription</keyword>
<dbReference type="AlphaFoldDB" id="A0A6J2TC27"/>
<evidence type="ECO:0000256" key="7">
    <source>
        <dbReference type="ARBA" id="ARBA00044172"/>
    </source>
</evidence>
<dbReference type="InterPro" id="IPR007858">
    <property type="entry name" value="Dpy-30_motif"/>
</dbReference>
<keyword evidence="6" id="KW-0539">Nucleus</keyword>
<dbReference type="GO" id="GO:0006325">
    <property type="term" value="P:chromatin organization"/>
    <property type="evidence" value="ECO:0007669"/>
    <property type="project" value="UniProtKB-KW"/>
</dbReference>
<evidence type="ECO:0000256" key="2">
    <source>
        <dbReference type="ARBA" id="ARBA00010849"/>
    </source>
</evidence>
<organism evidence="8 10">
    <name type="scientific">Drosophila lebanonensis</name>
    <name type="common">Fruit fly</name>
    <name type="synonym">Scaptodrosophila lebanonensis</name>
    <dbReference type="NCBI Taxonomy" id="7225"/>
    <lineage>
        <taxon>Eukaryota</taxon>
        <taxon>Metazoa</taxon>
        <taxon>Ecdysozoa</taxon>
        <taxon>Arthropoda</taxon>
        <taxon>Hexapoda</taxon>
        <taxon>Insecta</taxon>
        <taxon>Pterygota</taxon>
        <taxon>Neoptera</taxon>
        <taxon>Endopterygota</taxon>
        <taxon>Diptera</taxon>
        <taxon>Brachycera</taxon>
        <taxon>Muscomorpha</taxon>
        <taxon>Ephydroidea</taxon>
        <taxon>Drosophilidae</taxon>
        <taxon>Scaptodrosophila</taxon>
    </lineage>
</organism>
<dbReference type="InterPro" id="IPR037856">
    <property type="entry name" value="Sdc1/DPY30"/>
</dbReference>
<dbReference type="Pfam" id="PF05186">
    <property type="entry name" value="Dpy-30"/>
    <property type="match status" value="1"/>
</dbReference>
<dbReference type="FunFam" id="1.20.890.10:FF:000003">
    <property type="entry name" value="protein dpy-30 homolog"/>
    <property type="match status" value="1"/>
</dbReference>
<evidence type="ECO:0000256" key="4">
    <source>
        <dbReference type="ARBA" id="ARBA00023015"/>
    </source>
</evidence>
<evidence type="ECO:0000256" key="6">
    <source>
        <dbReference type="ARBA" id="ARBA00023242"/>
    </source>
</evidence>
<dbReference type="Proteomes" id="UP000504634">
    <property type="component" value="Unplaced"/>
</dbReference>
<keyword evidence="4" id="KW-0805">Transcription regulation</keyword>
<evidence type="ECO:0000256" key="3">
    <source>
        <dbReference type="ARBA" id="ARBA00022853"/>
    </source>
</evidence>
<dbReference type="GeneID" id="115622649"/>
<protein>
    <recommendedName>
        <fullName evidence="7">Protein dpy-30 homolog</fullName>
    </recommendedName>
</protein>
<evidence type="ECO:0000313" key="10">
    <source>
        <dbReference type="RefSeq" id="XP_030372517.1"/>
    </source>
</evidence>
<dbReference type="RefSeq" id="XP_030372516.1">
    <property type="nucleotide sequence ID" value="XM_030516656.1"/>
</dbReference>
<sequence>MPGLDKQENLSAAALGGGGDRVKDILSPQPQAFGSGAFMPGPLPFASCRKPRPDHNSLPVRQYLDQTVAPLLLHGLQALARERPADPISYLATYLLKNKNRCDEINAETI</sequence>
<evidence type="ECO:0000256" key="1">
    <source>
        <dbReference type="ARBA" id="ARBA00004123"/>
    </source>
</evidence>
<evidence type="ECO:0000313" key="9">
    <source>
        <dbReference type="RefSeq" id="XP_030372516.1"/>
    </source>
</evidence>
<dbReference type="Gene3D" id="1.20.890.10">
    <property type="entry name" value="cAMP-dependent protein kinase regulatory subunit, dimerization-anchoring domain"/>
    <property type="match status" value="1"/>
</dbReference>